<proteinExistence type="predicted"/>
<dbReference type="InterPro" id="IPR026349">
    <property type="entry name" value="CHP04255"/>
</dbReference>
<dbReference type="RefSeq" id="WP_130967775.1">
    <property type="nucleotide sequence ID" value="NZ_SIXI01000003.1"/>
</dbReference>
<protein>
    <submittedName>
        <fullName evidence="1">TIGR04255 family protein</fullName>
    </submittedName>
</protein>
<dbReference type="EMBL" id="SIXI01000003">
    <property type="protein sequence ID" value="TBO31320.1"/>
    <property type="molecule type" value="Genomic_DNA"/>
</dbReference>
<organism evidence="1 2">
    <name type="scientific">Aquabacterium lacunae</name>
    <dbReference type="NCBI Taxonomy" id="2528630"/>
    <lineage>
        <taxon>Bacteria</taxon>
        <taxon>Pseudomonadati</taxon>
        <taxon>Pseudomonadota</taxon>
        <taxon>Betaproteobacteria</taxon>
        <taxon>Burkholderiales</taxon>
        <taxon>Aquabacterium</taxon>
    </lineage>
</organism>
<name>A0A4Q9GZ89_9BURK</name>
<sequence>MSETIEVHPVAGKHAIEVMALAVEWDRHMSPEALAQVEEVYRRTDVLQRLLPSMDKIRGVSLHFGDDGAAVSTPEEGGLQLAHIGNDGKPTWVVSVRPDLIACNCMVYDRWDKVKPKALDILMPMIECGLTAGYLIQAVGLQYQDSFRIQTGEPLEATRRLFREGGAWLSPHAWKTNGSWHIHQGWFSASASGRRVHNLLNVDFVSEVGSSVVRINGQHRSQGVGIDGQDPQPFELADVSATLDGLHLDNKLALHSLLSDSVCNQIGLTVPEEM</sequence>
<dbReference type="Proteomes" id="UP000292120">
    <property type="component" value="Unassembled WGS sequence"/>
</dbReference>
<accession>A0A4Q9GZ89</accession>
<dbReference type="AlphaFoldDB" id="A0A4Q9GZ89"/>
<reference evidence="1 2" key="1">
    <citation type="submission" date="2019-02" db="EMBL/GenBank/DDBJ databases">
        <title>Aquabacterium sp. strain KMB7.</title>
        <authorList>
            <person name="Chen W.-M."/>
        </authorList>
    </citation>
    <scope>NUCLEOTIDE SEQUENCE [LARGE SCALE GENOMIC DNA]</scope>
    <source>
        <strain evidence="1 2">KMB7</strain>
    </source>
</reference>
<dbReference type="OrthoDB" id="9090707at2"/>
<keyword evidence="2" id="KW-1185">Reference proteome</keyword>
<dbReference type="NCBIfam" id="TIGR04255">
    <property type="entry name" value="sporadTIGR04255"/>
    <property type="match status" value="1"/>
</dbReference>
<gene>
    <name evidence="1" type="ORF">EYS42_08725</name>
</gene>
<evidence type="ECO:0000313" key="2">
    <source>
        <dbReference type="Proteomes" id="UP000292120"/>
    </source>
</evidence>
<comment type="caution">
    <text evidence="1">The sequence shown here is derived from an EMBL/GenBank/DDBJ whole genome shotgun (WGS) entry which is preliminary data.</text>
</comment>
<evidence type="ECO:0000313" key="1">
    <source>
        <dbReference type="EMBL" id="TBO31320.1"/>
    </source>
</evidence>